<accession>A0AC11DMV1</accession>
<organism evidence="1">
    <name type="scientific">Ovis aries</name>
    <name type="common">Sheep</name>
    <dbReference type="NCBI Taxonomy" id="9940"/>
    <lineage>
        <taxon>Eukaryota</taxon>
        <taxon>Metazoa</taxon>
        <taxon>Chordata</taxon>
        <taxon>Craniata</taxon>
        <taxon>Vertebrata</taxon>
        <taxon>Euteleostomi</taxon>
        <taxon>Mammalia</taxon>
        <taxon>Eutheria</taxon>
        <taxon>Laurasiatheria</taxon>
        <taxon>Artiodactyla</taxon>
        <taxon>Ruminantia</taxon>
        <taxon>Pecora</taxon>
        <taxon>Bovidae</taxon>
        <taxon>Caprinae</taxon>
        <taxon>Ovis</taxon>
    </lineage>
</organism>
<protein>
    <submittedName>
        <fullName evidence="1">Uncharacterized protein</fullName>
    </submittedName>
</protein>
<reference evidence="1" key="3">
    <citation type="submission" date="2025-09" db="UniProtKB">
        <authorList>
            <consortium name="Ensembl"/>
        </authorList>
    </citation>
    <scope>IDENTIFICATION</scope>
</reference>
<sequence length="169" mass="19144">MPSSHLILCRPLLLLPPIPPSIRVFSNESTLRMRCPKYWSFSFRIIPSKEHPGLISFRMDWLDLLAVQGTLKSLLQQHSLKASFLQCSAFFTVQLSHPYMTTGKTIALTRRTLVGKVMSLLLNMLSRLVITFPPRSKRLLISWLQSPSAVILEPKKIKSDTVSTVSPMP</sequence>
<proteinExistence type="predicted"/>
<evidence type="ECO:0000313" key="1">
    <source>
        <dbReference type="Ensembl" id="ENSOARP00020047251.1"/>
    </source>
</evidence>
<dbReference type="Ensembl" id="ENSOART00020078868.1">
    <property type="protein sequence ID" value="ENSOARP00020047251.1"/>
    <property type="gene ID" value="ENSOARG00020028561.1"/>
</dbReference>
<reference evidence="1" key="1">
    <citation type="submission" date="2020-11" db="EMBL/GenBank/DDBJ databases">
        <authorList>
            <person name="Davenport K.M."/>
            <person name="Bickhart D.M."/>
            <person name="Smith T.P.L."/>
            <person name="Murdoch B.M."/>
            <person name="Rosen B.D."/>
        </authorList>
    </citation>
    <scope>NUCLEOTIDE SEQUENCE [LARGE SCALE GENOMIC DNA]</scope>
    <source>
        <strain evidence="1">OAR_USU_Benz2616</strain>
    </source>
</reference>
<name>A0AC11DMV1_SHEEP</name>
<reference evidence="1" key="2">
    <citation type="submission" date="2025-08" db="UniProtKB">
        <authorList>
            <consortium name="Ensembl"/>
        </authorList>
    </citation>
    <scope>IDENTIFICATION</scope>
</reference>